<dbReference type="EMBL" id="WOCE01000022">
    <property type="protein sequence ID" value="KAE9588965.1"/>
    <property type="molecule type" value="Genomic_DNA"/>
</dbReference>
<sequence length="49" mass="5646">MPFVTSQEGYCLRKQVALSLSHMLIKNSSLNQRCLSTLVRNLRRIPSRV</sequence>
<dbReference type="Proteomes" id="UP000447434">
    <property type="component" value="Chromosome 22"/>
</dbReference>
<dbReference type="AlphaFoldDB" id="A0A6A4NDY2"/>
<keyword evidence="2" id="KW-1185">Reference proteome</keyword>
<name>A0A6A4NDY2_LUPAL</name>
<gene>
    <name evidence="1" type="ORF">Lalb_Chr22g0361131</name>
</gene>
<organism evidence="1 2">
    <name type="scientific">Lupinus albus</name>
    <name type="common">White lupine</name>
    <name type="synonym">Lupinus termis</name>
    <dbReference type="NCBI Taxonomy" id="3870"/>
    <lineage>
        <taxon>Eukaryota</taxon>
        <taxon>Viridiplantae</taxon>
        <taxon>Streptophyta</taxon>
        <taxon>Embryophyta</taxon>
        <taxon>Tracheophyta</taxon>
        <taxon>Spermatophyta</taxon>
        <taxon>Magnoliopsida</taxon>
        <taxon>eudicotyledons</taxon>
        <taxon>Gunneridae</taxon>
        <taxon>Pentapetalae</taxon>
        <taxon>rosids</taxon>
        <taxon>fabids</taxon>
        <taxon>Fabales</taxon>
        <taxon>Fabaceae</taxon>
        <taxon>Papilionoideae</taxon>
        <taxon>50 kb inversion clade</taxon>
        <taxon>genistoids sensu lato</taxon>
        <taxon>core genistoids</taxon>
        <taxon>Genisteae</taxon>
        <taxon>Lupinus</taxon>
    </lineage>
</organism>
<reference evidence="2" key="1">
    <citation type="journal article" date="2020" name="Nat. Commun.">
        <title>Genome sequence of the cluster root forming white lupin.</title>
        <authorList>
            <person name="Hufnagel B."/>
            <person name="Marques A."/>
            <person name="Soriano A."/>
            <person name="Marques L."/>
            <person name="Divol F."/>
            <person name="Doumas P."/>
            <person name="Sallet E."/>
            <person name="Mancinotti D."/>
            <person name="Carrere S."/>
            <person name="Marande W."/>
            <person name="Arribat S."/>
            <person name="Keller J."/>
            <person name="Huneau C."/>
            <person name="Blein T."/>
            <person name="Aime D."/>
            <person name="Laguerre M."/>
            <person name="Taylor J."/>
            <person name="Schubert V."/>
            <person name="Nelson M."/>
            <person name="Geu-Flores F."/>
            <person name="Crespi M."/>
            <person name="Gallardo-Guerrero K."/>
            <person name="Delaux P.-M."/>
            <person name="Salse J."/>
            <person name="Berges H."/>
            <person name="Guyot R."/>
            <person name="Gouzy J."/>
            <person name="Peret B."/>
        </authorList>
    </citation>
    <scope>NUCLEOTIDE SEQUENCE [LARGE SCALE GENOMIC DNA]</scope>
    <source>
        <strain evidence="2">cv. Amiga</strain>
    </source>
</reference>
<evidence type="ECO:0000313" key="1">
    <source>
        <dbReference type="EMBL" id="KAE9588965.1"/>
    </source>
</evidence>
<protein>
    <submittedName>
        <fullName evidence="1">Uncharacterized protein</fullName>
    </submittedName>
</protein>
<comment type="caution">
    <text evidence="1">The sequence shown here is derived from an EMBL/GenBank/DDBJ whole genome shotgun (WGS) entry which is preliminary data.</text>
</comment>
<evidence type="ECO:0000313" key="2">
    <source>
        <dbReference type="Proteomes" id="UP000447434"/>
    </source>
</evidence>
<proteinExistence type="predicted"/>
<accession>A0A6A4NDY2</accession>